<dbReference type="InterPro" id="IPR042517">
    <property type="entry name" value="Glyco_hydro_64_N_2"/>
</dbReference>
<dbReference type="InterPro" id="IPR037176">
    <property type="entry name" value="Osmotin/thaumatin-like_sf"/>
</dbReference>
<dbReference type="CDD" id="cd04080">
    <property type="entry name" value="CBM6_cellulase-like"/>
    <property type="match status" value="1"/>
</dbReference>
<dbReference type="SUPFAM" id="SSF49785">
    <property type="entry name" value="Galactose-binding domain-like"/>
    <property type="match status" value="1"/>
</dbReference>
<dbReference type="eggNOG" id="COG3507">
    <property type="taxonomic scope" value="Bacteria"/>
</dbReference>
<dbReference type="Gene3D" id="2.60.120.260">
    <property type="entry name" value="Galactose-binding domain-like"/>
    <property type="match status" value="1"/>
</dbReference>
<accession>L8K081</accession>
<dbReference type="PANTHER" id="PTHR38165:SF1">
    <property type="entry name" value="GLUCANASE B"/>
    <property type="match status" value="1"/>
</dbReference>
<dbReference type="Gene3D" id="2.60.110.10">
    <property type="entry name" value="Thaumatin"/>
    <property type="match status" value="1"/>
</dbReference>
<dbReference type="GO" id="GO:0030246">
    <property type="term" value="F:carbohydrate binding"/>
    <property type="evidence" value="ECO:0007669"/>
    <property type="project" value="InterPro"/>
</dbReference>
<dbReference type="InterPro" id="IPR013783">
    <property type="entry name" value="Ig-like_fold"/>
</dbReference>
<dbReference type="Pfam" id="PF16483">
    <property type="entry name" value="Glyco_hydro_64"/>
    <property type="match status" value="1"/>
</dbReference>
<dbReference type="SMART" id="SM00606">
    <property type="entry name" value="CBD_IV"/>
    <property type="match status" value="1"/>
</dbReference>
<dbReference type="eggNOG" id="COG2730">
    <property type="taxonomic scope" value="Bacteria"/>
</dbReference>
<name>L8K081_9BACT</name>
<gene>
    <name evidence="5" type="ORF">C900_01403</name>
</gene>
<evidence type="ECO:0000259" key="4">
    <source>
        <dbReference type="PROSITE" id="PS52006"/>
    </source>
</evidence>
<evidence type="ECO:0000256" key="1">
    <source>
        <dbReference type="ARBA" id="ARBA00022729"/>
    </source>
</evidence>
<dbReference type="Gene3D" id="3.30.920.50">
    <property type="entry name" value="Beta-1,3-glucanase, C-terminal domain"/>
    <property type="match status" value="1"/>
</dbReference>
<dbReference type="AlphaFoldDB" id="L8K081"/>
<dbReference type="InterPro" id="IPR006584">
    <property type="entry name" value="Cellulose-bd_IV"/>
</dbReference>
<dbReference type="RefSeq" id="WP_009577603.1">
    <property type="nucleotide sequence ID" value="NZ_AMZN01000002.1"/>
</dbReference>
<dbReference type="NCBIfam" id="TIGR04183">
    <property type="entry name" value="Por_Secre_tail"/>
    <property type="match status" value="1"/>
</dbReference>
<dbReference type="Proteomes" id="UP000011135">
    <property type="component" value="Unassembled WGS sequence"/>
</dbReference>
<proteinExistence type="predicted"/>
<reference evidence="5 6" key="1">
    <citation type="submission" date="2012-12" db="EMBL/GenBank/DDBJ databases">
        <title>Genome assembly of Fulvivirga imtechensis AK7.</title>
        <authorList>
            <person name="Nupur N."/>
            <person name="Khatri I."/>
            <person name="Kumar R."/>
            <person name="Subramanian S."/>
            <person name="Pinnaka A."/>
        </authorList>
    </citation>
    <scope>NUCLEOTIDE SEQUENCE [LARGE SCALE GENOMIC DNA]</scope>
    <source>
        <strain evidence="5 6">AK7</strain>
    </source>
</reference>
<dbReference type="Pfam" id="PF18962">
    <property type="entry name" value="Por_Secre_tail"/>
    <property type="match status" value="1"/>
</dbReference>
<dbReference type="CDD" id="cd09214">
    <property type="entry name" value="GH64-like"/>
    <property type="match status" value="1"/>
</dbReference>
<evidence type="ECO:0000313" key="6">
    <source>
        <dbReference type="Proteomes" id="UP000011135"/>
    </source>
</evidence>
<dbReference type="OrthoDB" id="5513218at2"/>
<dbReference type="InterPro" id="IPR037398">
    <property type="entry name" value="Glyco_hydro_64_fam"/>
</dbReference>
<evidence type="ECO:0000259" key="3">
    <source>
        <dbReference type="PROSITE" id="PS51175"/>
    </source>
</evidence>
<evidence type="ECO:0000256" key="2">
    <source>
        <dbReference type="SAM" id="SignalP"/>
    </source>
</evidence>
<dbReference type="Pfam" id="PF03422">
    <property type="entry name" value="CBM_6"/>
    <property type="match status" value="1"/>
</dbReference>
<organism evidence="5 6">
    <name type="scientific">Fulvivirga imtechensis AK7</name>
    <dbReference type="NCBI Taxonomy" id="1237149"/>
    <lineage>
        <taxon>Bacteria</taxon>
        <taxon>Pseudomonadati</taxon>
        <taxon>Bacteroidota</taxon>
        <taxon>Cytophagia</taxon>
        <taxon>Cytophagales</taxon>
        <taxon>Fulvivirgaceae</taxon>
        <taxon>Fulvivirga</taxon>
    </lineage>
</organism>
<dbReference type="eggNOG" id="COG3250">
    <property type="taxonomic scope" value="Bacteria"/>
</dbReference>
<dbReference type="EMBL" id="AMZN01000002">
    <property type="protein sequence ID" value="ELR73793.1"/>
    <property type="molecule type" value="Genomic_DNA"/>
</dbReference>
<feature type="chain" id="PRO_5003993692" evidence="2">
    <location>
        <begin position="31"/>
        <end position="964"/>
    </location>
</feature>
<feature type="signal peptide" evidence="2">
    <location>
        <begin position="1"/>
        <end position="30"/>
    </location>
</feature>
<evidence type="ECO:0000313" key="5">
    <source>
        <dbReference type="EMBL" id="ELR73793.1"/>
    </source>
</evidence>
<comment type="caution">
    <text evidence="5">The sequence shown here is derived from an EMBL/GenBank/DDBJ whole genome shotgun (WGS) entry which is preliminary data.</text>
</comment>
<sequence>MKHFPIYITHFCRLTLAVLLLALISGTARAQVSVPFTIENNSEVADEEYFVAIVGEDLASPSNHIWIDPVTGSQLPMSSSYNTVQGPVYGGNQGPGLNGMYADCFKRLSEIPDKTVLVPPIQGCRIYISRGEQLYFYFFGASGAPKGYTAPNHTDPTDPNQGIAYEIIELTNNQYGMFANTTRVDAYQYPIGMELYGADGYFKRVGEVAAHEEIVAAFQASVPVEFQGCLDPETGKITAPSKTPEFADGSVGTMPDPGPYVNYMKPYIDAIWAKYATEDLIFDSGDAGVWQGRVQGEQLVMESISPAFMGRKAIITRRPTTQEAFEGKGVLDNVVQDATTDLLVQAQICAALNRHVIDVSTPNVGLQDWSDASTYYQQSPCNHYAKFWHQQGISLNQLSYGFAYDDVWSYSSSVHTPEPTKVIINLGPYDDTQCTPTTIIPYLSINGAAMEQTSSASLDAGGSVTLSPQPASSGSWNWSGPNNFSATTREVVISNIQATEAGDYTARYNNTEGCESTQTFSVTVNGVGGDCNTVVNDDFSVNIGNDEGATSLTFVPERSGVGAPTCILYYSTSPDGTYPGYLVSPDVPYQINTTAGQTIYYYYTYSLPEGGENNTLNNKQSFVAGECGDDGNTGSHVAIPATIQAEDYTAMSGIQLESTTDTGGGQNVGSIDAADWLEYEISVPVTGTYAVSYRVSSESAGGNITIAENGNSLQTTSFNATGGWQNWTTISTTVNLSAGDQTIRLTANSGGWNINWIEFSTETTSTGCNTNVNADFSVEISNKSSNPSLTFIPERSGVGSSISILYYSTSPDGTYPGYTVSPNTPYQITASSGQTIYYYYTYSLPEGGENNTLNNKKSFVVGQCGSGSSARTGTMEEEVENKGKPAFAQTVLFPNPANDRVTIAGLPEDITEIRIYDTTGRNQMILKYENQQEVSLNISQLVNGLHFVKIQTKNEVVTKSFIKK</sequence>
<keyword evidence="1 2" id="KW-0732">Signal</keyword>
<dbReference type="InterPro" id="IPR005084">
    <property type="entry name" value="CBM6"/>
</dbReference>
<dbReference type="eggNOG" id="COG2273">
    <property type="taxonomic scope" value="Bacteria"/>
</dbReference>
<feature type="domain" description="CBM6" evidence="3">
    <location>
        <begin position="641"/>
        <end position="760"/>
    </location>
</feature>
<dbReference type="STRING" id="1237149.C900_01403"/>
<dbReference type="Gene3D" id="2.60.40.10">
    <property type="entry name" value="Immunoglobulins"/>
    <property type="match status" value="1"/>
</dbReference>
<dbReference type="InterPro" id="IPR032477">
    <property type="entry name" value="Glyco_hydro_64"/>
</dbReference>
<dbReference type="PROSITE" id="PS51175">
    <property type="entry name" value="CBM6"/>
    <property type="match status" value="1"/>
</dbReference>
<dbReference type="PROSITE" id="PS52006">
    <property type="entry name" value="GH64"/>
    <property type="match status" value="1"/>
</dbReference>
<protein>
    <submittedName>
        <fullName evidence="5">Uncharacterized protein</fullName>
    </submittedName>
</protein>
<feature type="domain" description="GH64" evidence="4">
    <location>
        <begin position="31"/>
        <end position="428"/>
    </location>
</feature>
<dbReference type="InterPro" id="IPR026444">
    <property type="entry name" value="Secre_tail"/>
</dbReference>
<dbReference type="PANTHER" id="PTHR38165">
    <property type="match status" value="1"/>
</dbReference>
<keyword evidence="6" id="KW-1185">Reference proteome</keyword>
<dbReference type="InterPro" id="IPR008979">
    <property type="entry name" value="Galactose-bd-like_sf"/>
</dbReference>